<feature type="compositionally biased region" description="Polar residues" evidence="1">
    <location>
        <begin position="243"/>
        <end position="257"/>
    </location>
</feature>
<comment type="caution">
    <text evidence="2">The sequence shown here is derived from an EMBL/GenBank/DDBJ whole genome shotgun (WGS) entry which is preliminary data.</text>
</comment>
<proteinExistence type="predicted"/>
<evidence type="ECO:0000256" key="1">
    <source>
        <dbReference type="SAM" id="MobiDB-lite"/>
    </source>
</evidence>
<dbReference type="RefSeq" id="WP_143923430.1">
    <property type="nucleotide sequence ID" value="NZ_VLTK01000009.1"/>
</dbReference>
<gene>
    <name evidence="2" type="ORF">FO013_15325</name>
</gene>
<dbReference type="Proteomes" id="UP000316406">
    <property type="component" value="Unassembled WGS sequence"/>
</dbReference>
<accession>A0A556C9J0</accession>
<name>A0A556C9J0_BREAU</name>
<dbReference type="AlphaFoldDB" id="A0A556C9J0"/>
<feature type="region of interest" description="Disordered" evidence="1">
    <location>
        <begin position="212"/>
        <end position="281"/>
    </location>
</feature>
<sequence length="281" mass="30181">MPTYSDPTRDAAETAEATRGLAHAIHDIHRPETMPGIVGDLLATTRRLRETLEALAQTHVYYIDRASTDAGDFKTGEAHAFATADAIDEAVTLLDDVEACMDRASTHAHLIAWQPAPEPDPQRLNVVFLQGQDADEVIELIDADSEDAAIGHLQGFDAGAETTDAALTNGYVYTTPPTRALDHTATGEGYTMVYNRDLVHVGLYRTFTPEPEDALDAPSTPAVAEHAPGFPRPVIRPAPRQTPGGQSPATPSGTTQPSRRDSSWFEHPGVAAVKDSRGLGR</sequence>
<keyword evidence="3" id="KW-1185">Reference proteome</keyword>
<organism evidence="2 3">
    <name type="scientific">Brevibacterium aurantiacum</name>
    <dbReference type="NCBI Taxonomy" id="273384"/>
    <lineage>
        <taxon>Bacteria</taxon>
        <taxon>Bacillati</taxon>
        <taxon>Actinomycetota</taxon>
        <taxon>Actinomycetes</taxon>
        <taxon>Micrococcales</taxon>
        <taxon>Brevibacteriaceae</taxon>
        <taxon>Brevibacterium</taxon>
    </lineage>
</organism>
<reference evidence="2 3" key="1">
    <citation type="submission" date="2019-07" db="EMBL/GenBank/DDBJ databases">
        <title>Draft genome sequence of Brevibacterium aurantiacum XU54 isolated from Xinjiang China.</title>
        <authorList>
            <person name="Xu X."/>
        </authorList>
    </citation>
    <scope>NUCLEOTIDE SEQUENCE [LARGE SCALE GENOMIC DNA]</scope>
    <source>
        <strain evidence="2 3">XU54</strain>
    </source>
</reference>
<dbReference type="OrthoDB" id="3781658at2"/>
<evidence type="ECO:0000313" key="3">
    <source>
        <dbReference type="Proteomes" id="UP000316406"/>
    </source>
</evidence>
<evidence type="ECO:0000313" key="2">
    <source>
        <dbReference type="EMBL" id="TSI14119.1"/>
    </source>
</evidence>
<protein>
    <submittedName>
        <fullName evidence="2">Uncharacterized protein</fullName>
    </submittedName>
</protein>
<dbReference type="EMBL" id="VLTK01000009">
    <property type="protein sequence ID" value="TSI14119.1"/>
    <property type="molecule type" value="Genomic_DNA"/>
</dbReference>